<evidence type="ECO:0000313" key="2">
    <source>
        <dbReference type="Proteomes" id="UP001143856"/>
    </source>
</evidence>
<protein>
    <submittedName>
        <fullName evidence="1">Uncharacterized protein</fullName>
    </submittedName>
</protein>
<accession>A0ACC1MZP7</accession>
<dbReference type="Proteomes" id="UP001143856">
    <property type="component" value="Unassembled WGS sequence"/>
</dbReference>
<proteinExistence type="predicted"/>
<organism evidence="1 2">
    <name type="scientific">Xylaria curta</name>
    <dbReference type="NCBI Taxonomy" id="42375"/>
    <lineage>
        <taxon>Eukaryota</taxon>
        <taxon>Fungi</taxon>
        <taxon>Dikarya</taxon>
        <taxon>Ascomycota</taxon>
        <taxon>Pezizomycotina</taxon>
        <taxon>Sordariomycetes</taxon>
        <taxon>Xylariomycetidae</taxon>
        <taxon>Xylariales</taxon>
        <taxon>Xylariaceae</taxon>
        <taxon>Xylaria</taxon>
    </lineage>
</organism>
<dbReference type="EMBL" id="JAPDGR010003327">
    <property type="protein sequence ID" value="KAJ2971673.1"/>
    <property type="molecule type" value="Genomic_DNA"/>
</dbReference>
<evidence type="ECO:0000313" key="1">
    <source>
        <dbReference type="EMBL" id="KAJ2971673.1"/>
    </source>
</evidence>
<keyword evidence="2" id="KW-1185">Reference proteome</keyword>
<sequence length="142" mass="15908">MRRVCKPGGFVCAREVEWPSLVLYPRIQYLQESRELMEKLAYNAGKTLRGGRGREFARRAGFSPESISASAASVTYANEADRNWWGENMAWRLESSSDLKKGVELGFVTEEAAAGMPNAWREWAKATDGFYCAIDGQVVCTK</sequence>
<name>A0ACC1MZP7_9PEZI</name>
<comment type="caution">
    <text evidence="1">The sequence shown here is derived from an EMBL/GenBank/DDBJ whole genome shotgun (WGS) entry which is preliminary data.</text>
</comment>
<gene>
    <name evidence="1" type="ORF">NUW58_g9351</name>
</gene>
<reference evidence="1" key="1">
    <citation type="submission" date="2022-10" db="EMBL/GenBank/DDBJ databases">
        <title>Genome Sequence of Xylaria curta.</title>
        <authorList>
            <person name="Buettner E."/>
        </authorList>
    </citation>
    <scope>NUCLEOTIDE SEQUENCE</scope>
    <source>
        <strain evidence="1">Babe10</strain>
    </source>
</reference>